<organism evidence="1 2">
    <name type="scientific">Acanthoscelides obtectus</name>
    <name type="common">Bean weevil</name>
    <name type="synonym">Bruchus obtectus</name>
    <dbReference type="NCBI Taxonomy" id="200917"/>
    <lineage>
        <taxon>Eukaryota</taxon>
        <taxon>Metazoa</taxon>
        <taxon>Ecdysozoa</taxon>
        <taxon>Arthropoda</taxon>
        <taxon>Hexapoda</taxon>
        <taxon>Insecta</taxon>
        <taxon>Pterygota</taxon>
        <taxon>Neoptera</taxon>
        <taxon>Endopterygota</taxon>
        <taxon>Coleoptera</taxon>
        <taxon>Polyphaga</taxon>
        <taxon>Cucujiformia</taxon>
        <taxon>Chrysomeloidea</taxon>
        <taxon>Chrysomelidae</taxon>
        <taxon>Bruchinae</taxon>
        <taxon>Bruchini</taxon>
        <taxon>Acanthoscelides</taxon>
    </lineage>
</organism>
<dbReference type="AlphaFoldDB" id="A0A9P0L5V0"/>
<name>A0A9P0L5V0_ACAOB</name>
<proteinExistence type="predicted"/>
<dbReference type="Proteomes" id="UP001152888">
    <property type="component" value="Unassembled WGS sequence"/>
</dbReference>
<protein>
    <recommendedName>
        <fullName evidence="3">Reverse transcriptase</fullName>
    </recommendedName>
</protein>
<dbReference type="EMBL" id="CAKOFQ010006990">
    <property type="protein sequence ID" value="CAH1986026.1"/>
    <property type="molecule type" value="Genomic_DNA"/>
</dbReference>
<keyword evidence="2" id="KW-1185">Reference proteome</keyword>
<reference evidence="1" key="1">
    <citation type="submission" date="2022-03" db="EMBL/GenBank/DDBJ databases">
        <authorList>
            <person name="Sayadi A."/>
        </authorList>
    </citation>
    <scope>NUCLEOTIDE SEQUENCE</scope>
</reference>
<evidence type="ECO:0000313" key="2">
    <source>
        <dbReference type="Proteomes" id="UP001152888"/>
    </source>
</evidence>
<evidence type="ECO:0000313" key="1">
    <source>
        <dbReference type="EMBL" id="CAH1986026.1"/>
    </source>
</evidence>
<gene>
    <name evidence="1" type="ORF">ACAOBT_LOCUS17007</name>
</gene>
<accession>A0A9P0L5V0</accession>
<sequence>MMSEKFATTEGVREGRGPGPLLFIVFTDYLIRQSRQRIKPILVGYRKLQKVELAECAFADDLV</sequence>
<dbReference type="OrthoDB" id="6783238at2759"/>
<comment type="caution">
    <text evidence="1">The sequence shown here is derived from an EMBL/GenBank/DDBJ whole genome shotgun (WGS) entry which is preliminary data.</text>
</comment>
<evidence type="ECO:0008006" key="3">
    <source>
        <dbReference type="Google" id="ProtNLM"/>
    </source>
</evidence>